<dbReference type="AlphaFoldDB" id="A0AAV6IIF3"/>
<dbReference type="PANTHER" id="PTHR21725">
    <property type="entry name" value="E3 UBIQUITIN-PROTEIN LIGASE UBR4"/>
    <property type="match status" value="1"/>
</dbReference>
<organism evidence="3 4">
    <name type="scientific">Rhododendron griersonianum</name>
    <dbReference type="NCBI Taxonomy" id="479676"/>
    <lineage>
        <taxon>Eukaryota</taxon>
        <taxon>Viridiplantae</taxon>
        <taxon>Streptophyta</taxon>
        <taxon>Embryophyta</taxon>
        <taxon>Tracheophyta</taxon>
        <taxon>Spermatophyta</taxon>
        <taxon>Magnoliopsida</taxon>
        <taxon>eudicotyledons</taxon>
        <taxon>Gunneridae</taxon>
        <taxon>Pentapetalae</taxon>
        <taxon>asterids</taxon>
        <taxon>Ericales</taxon>
        <taxon>Ericaceae</taxon>
        <taxon>Ericoideae</taxon>
        <taxon>Rhodoreae</taxon>
        <taxon>Rhododendron</taxon>
    </lineage>
</organism>
<feature type="domain" description="E3 ubiquitin ligase UBR4 C-terminal" evidence="2">
    <location>
        <begin position="195"/>
        <end position="240"/>
    </location>
</feature>
<comment type="caution">
    <text evidence="3">The sequence shown here is derived from an EMBL/GenBank/DDBJ whole genome shotgun (WGS) entry which is preliminary data.</text>
</comment>
<dbReference type="InterPro" id="IPR045189">
    <property type="entry name" value="UBR4-like"/>
</dbReference>
<dbReference type="Proteomes" id="UP000823749">
    <property type="component" value="Chromosome 10"/>
</dbReference>
<reference evidence="3" key="1">
    <citation type="submission" date="2020-08" db="EMBL/GenBank/DDBJ databases">
        <title>Plant Genome Project.</title>
        <authorList>
            <person name="Zhang R.-G."/>
        </authorList>
    </citation>
    <scope>NUCLEOTIDE SEQUENCE</scope>
    <source>
        <strain evidence="3">WSP0</strain>
        <tissue evidence="3">Leaf</tissue>
    </source>
</reference>
<evidence type="ECO:0000256" key="1">
    <source>
        <dbReference type="SAM" id="MobiDB-lite"/>
    </source>
</evidence>
<evidence type="ECO:0000313" key="4">
    <source>
        <dbReference type="Proteomes" id="UP000823749"/>
    </source>
</evidence>
<evidence type="ECO:0000259" key="2">
    <source>
        <dbReference type="Pfam" id="PF13764"/>
    </source>
</evidence>
<name>A0AAV6IIF3_9ERIC</name>
<evidence type="ECO:0000313" key="3">
    <source>
        <dbReference type="EMBL" id="KAG5528447.1"/>
    </source>
</evidence>
<sequence>MKSCCCFQRCVLWRMNFGRSRLRVVFQLLFSAIKSGAKHPAISAIIAQACTPPKPDMTDKEPGMGKPASSSDENNLNPSVHSCALVSGGKTVPESLEKSWDGSQKTQDMQLLSYSEWEKGASYLDFVRRQYKVCQAVKGGQRSRPQRYDYLALKYALRWKRRACKTKIRAWDNLRTFFTLLDKLPLLDGRPVIHYQGLDGEAIERMITELEEDTEESQDSSIAGAVREFGGLEIILGIIQIAYLITHKFPTFSPPNKQISKADEAVLVIAY</sequence>
<dbReference type="GO" id="GO:0009506">
    <property type="term" value="C:plasmodesma"/>
    <property type="evidence" value="ECO:0007669"/>
    <property type="project" value="TreeGrafter"/>
</dbReference>
<protein>
    <recommendedName>
        <fullName evidence="2">E3 ubiquitin ligase UBR4 C-terminal domain-containing protein</fullName>
    </recommendedName>
</protein>
<gene>
    <name evidence="3" type="ORF">RHGRI_029209</name>
</gene>
<dbReference type="Pfam" id="PF13764">
    <property type="entry name" value="E3_UbLigase_R4"/>
    <property type="match status" value="1"/>
</dbReference>
<dbReference type="PANTHER" id="PTHR21725:SF1">
    <property type="entry name" value="E3 UBIQUITIN-PROTEIN LIGASE UBR4"/>
    <property type="match status" value="1"/>
</dbReference>
<proteinExistence type="predicted"/>
<accession>A0AAV6IIF3</accession>
<keyword evidence="4" id="KW-1185">Reference proteome</keyword>
<dbReference type="InterPro" id="IPR025704">
    <property type="entry name" value="E3_Ub_ligase_UBR4_C"/>
</dbReference>
<dbReference type="GO" id="GO:0009926">
    <property type="term" value="P:auxin polar transport"/>
    <property type="evidence" value="ECO:0007669"/>
    <property type="project" value="TreeGrafter"/>
</dbReference>
<feature type="region of interest" description="Disordered" evidence="1">
    <location>
        <begin position="53"/>
        <end position="75"/>
    </location>
</feature>
<dbReference type="GO" id="GO:0005829">
    <property type="term" value="C:cytosol"/>
    <property type="evidence" value="ECO:0007669"/>
    <property type="project" value="TreeGrafter"/>
</dbReference>
<dbReference type="EMBL" id="JACTNZ010000010">
    <property type="protein sequence ID" value="KAG5528447.1"/>
    <property type="molecule type" value="Genomic_DNA"/>
</dbReference>